<keyword evidence="8" id="KW-1185">Reference proteome</keyword>
<evidence type="ECO:0000256" key="4">
    <source>
        <dbReference type="PROSITE-ProRule" id="PRU00723"/>
    </source>
</evidence>
<dbReference type="AlphaFoldDB" id="A0A9P7EDU9"/>
<dbReference type="InterPro" id="IPR036855">
    <property type="entry name" value="Znf_CCCH_sf"/>
</dbReference>
<feature type="domain" description="C3H1-type" evidence="6">
    <location>
        <begin position="2"/>
        <end position="30"/>
    </location>
</feature>
<keyword evidence="1 4" id="KW-0479">Metal-binding</keyword>
<dbReference type="EMBL" id="JABBWG010000012">
    <property type="protein sequence ID" value="KAG1818162.1"/>
    <property type="molecule type" value="Genomic_DNA"/>
</dbReference>
<evidence type="ECO:0000256" key="5">
    <source>
        <dbReference type="SAM" id="MobiDB-lite"/>
    </source>
</evidence>
<dbReference type="Proteomes" id="UP000807769">
    <property type="component" value="Unassembled WGS sequence"/>
</dbReference>
<evidence type="ECO:0000313" key="7">
    <source>
        <dbReference type="EMBL" id="KAG1818162.1"/>
    </source>
</evidence>
<reference evidence="7" key="1">
    <citation type="journal article" date="2020" name="New Phytol.">
        <title>Comparative genomics reveals dynamic genome evolution in host specialist ectomycorrhizal fungi.</title>
        <authorList>
            <person name="Lofgren L.A."/>
            <person name="Nguyen N.H."/>
            <person name="Vilgalys R."/>
            <person name="Ruytinx J."/>
            <person name="Liao H.L."/>
            <person name="Branco S."/>
            <person name="Kuo A."/>
            <person name="LaButti K."/>
            <person name="Lipzen A."/>
            <person name="Andreopoulos W."/>
            <person name="Pangilinan J."/>
            <person name="Riley R."/>
            <person name="Hundley H."/>
            <person name="Na H."/>
            <person name="Barry K."/>
            <person name="Grigoriev I.V."/>
            <person name="Stajich J.E."/>
            <person name="Kennedy P.G."/>
        </authorList>
    </citation>
    <scope>NUCLEOTIDE SEQUENCE</scope>
    <source>
        <strain evidence="7">MN1</strain>
    </source>
</reference>
<evidence type="ECO:0000256" key="1">
    <source>
        <dbReference type="ARBA" id="ARBA00022723"/>
    </source>
</evidence>
<dbReference type="PANTHER" id="PTHR38846:SF1">
    <property type="entry name" value="C3H1-TYPE DOMAIN-CONTAINING PROTEIN"/>
    <property type="match status" value="1"/>
</dbReference>
<protein>
    <recommendedName>
        <fullName evidence="6">C3H1-type domain-containing protein</fullName>
    </recommendedName>
</protein>
<dbReference type="OrthoDB" id="6105938at2759"/>
<dbReference type="Pfam" id="PF00642">
    <property type="entry name" value="zf-CCCH"/>
    <property type="match status" value="1"/>
</dbReference>
<dbReference type="GeneID" id="64624853"/>
<evidence type="ECO:0000313" key="8">
    <source>
        <dbReference type="Proteomes" id="UP000807769"/>
    </source>
</evidence>
<feature type="region of interest" description="Disordered" evidence="5">
    <location>
        <begin position="27"/>
        <end position="50"/>
    </location>
</feature>
<dbReference type="PANTHER" id="PTHR38846">
    <property type="entry name" value="C3H1-TYPE DOMAIN-CONTAINING PROTEIN"/>
    <property type="match status" value="1"/>
</dbReference>
<keyword evidence="2 4" id="KW-0863">Zinc-finger</keyword>
<keyword evidence="3 4" id="KW-0862">Zinc</keyword>
<dbReference type="SUPFAM" id="SSF90229">
    <property type="entry name" value="CCCH zinc finger"/>
    <property type="match status" value="1"/>
</dbReference>
<name>A0A9P7EDU9_9AGAM</name>
<dbReference type="Gene3D" id="4.10.1000.10">
    <property type="entry name" value="Zinc finger, CCCH-type"/>
    <property type="match status" value="1"/>
</dbReference>
<dbReference type="RefSeq" id="XP_041194222.1">
    <property type="nucleotide sequence ID" value="XM_041330836.1"/>
</dbReference>
<comment type="caution">
    <text evidence="7">The sequence shown here is derived from an EMBL/GenBank/DDBJ whole genome shotgun (WGS) entry which is preliminary data.</text>
</comment>
<organism evidence="7 8">
    <name type="scientific">Suillus subaureus</name>
    <dbReference type="NCBI Taxonomy" id="48587"/>
    <lineage>
        <taxon>Eukaryota</taxon>
        <taxon>Fungi</taxon>
        <taxon>Dikarya</taxon>
        <taxon>Basidiomycota</taxon>
        <taxon>Agaricomycotina</taxon>
        <taxon>Agaricomycetes</taxon>
        <taxon>Agaricomycetidae</taxon>
        <taxon>Boletales</taxon>
        <taxon>Suillineae</taxon>
        <taxon>Suillaceae</taxon>
        <taxon>Suillus</taxon>
    </lineage>
</organism>
<dbReference type="InterPro" id="IPR000571">
    <property type="entry name" value="Znf_CCCH"/>
</dbReference>
<dbReference type="PROSITE" id="PS50103">
    <property type="entry name" value="ZF_C3H1"/>
    <property type="match status" value="1"/>
</dbReference>
<dbReference type="GO" id="GO:0008270">
    <property type="term" value="F:zinc ion binding"/>
    <property type="evidence" value="ECO:0007669"/>
    <property type="project" value="UniProtKB-KW"/>
</dbReference>
<feature type="zinc finger region" description="C3H1-type" evidence="4">
    <location>
        <begin position="2"/>
        <end position="30"/>
    </location>
</feature>
<evidence type="ECO:0000259" key="6">
    <source>
        <dbReference type="PROSITE" id="PS50103"/>
    </source>
</evidence>
<evidence type="ECO:0000256" key="3">
    <source>
        <dbReference type="ARBA" id="ARBA00022833"/>
    </source>
</evidence>
<dbReference type="SMART" id="SM00356">
    <property type="entry name" value="ZnF_C3H1"/>
    <property type="match status" value="1"/>
</dbReference>
<gene>
    <name evidence="7" type="ORF">BJ212DRAFT_1269903</name>
</gene>
<evidence type="ECO:0000256" key="2">
    <source>
        <dbReference type="ARBA" id="ARBA00022771"/>
    </source>
</evidence>
<proteinExistence type="predicted"/>
<accession>A0A9P7EDU9</accession>
<sequence length="225" mass="26127">MSSSPRVCYSYSQTSSCRFGSKCKFAHDEESEATNDRKRRKTTHEHSQTNRQAPLDDFFATYPKFEYNSSASASSEFYRMCDEFDWDKGNKKREQAYLDFKDALVQQFNDIYGTDVNDLTSWRTLCQIVHVSPIPNSLESCREAVKATHVNIVDLVDTETTGEPVTVFVSEVDLSQYTISTGKFFPRDNAYAGGLLRYLLRRIINPRQERVSRSGRKTQRRRRRH</sequence>